<proteinExistence type="predicted"/>
<reference evidence="1 2" key="1">
    <citation type="submission" date="2013-01" db="EMBL/GenBank/DDBJ databases">
        <authorList>
            <person name="Bench S."/>
        </authorList>
    </citation>
    <scope>NUCLEOTIDE SEQUENCE [LARGE SCALE GENOMIC DNA]</scope>
    <source>
        <strain evidence="1 2">WH 8502</strain>
    </source>
</reference>
<evidence type="ECO:0000313" key="2">
    <source>
        <dbReference type="Proteomes" id="UP000018348"/>
    </source>
</evidence>
<dbReference type="Proteomes" id="UP000018348">
    <property type="component" value="Unassembled WGS sequence"/>
</dbReference>
<accession>T2IMY6</accession>
<dbReference type="AlphaFoldDB" id="T2IMY6"/>
<dbReference type="EMBL" id="CAQK01000851">
    <property type="protein sequence ID" value="CCQ53555.1"/>
    <property type="molecule type" value="Genomic_DNA"/>
</dbReference>
<comment type="caution">
    <text evidence="1">The sequence shown here is derived from an EMBL/GenBank/DDBJ whole genome shotgun (WGS) entry which is preliminary data.</text>
</comment>
<reference evidence="1 2" key="2">
    <citation type="submission" date="2013-09" db="EMBL/GenBank/DDBJ databases">
        <title>Whole genome comparison of six Crocosphaera watsonii strains with differing phenotypes.</title>
        <authorList>
            <person name="Bench S.R."/>
            <person name="Heller P."/>
            <person name="Frank I."/>
            <person name="Arciniega M."/>
            <person name="Shilova I.N."/>
            <person name="Zehr J.P."/>
        </authorList>
    </citation>
    <scope>NUCLEOTIDE SEQUENCE [LARGE SCALE GENOMIC DNA]</scope>
    <source>
        <strain evidence="1 2">WH 8502</strain>
    </source>
</reference>
<name>T2IMY6_CROWT</name>
<organism evidence="1 2">
    <name type="scientific">Crocosphaera watsonii WH 8502</name>
    <dbReference type="NCBI Taxonomy" id="423474"/>
    <lineage>
        <taxon>Bacteria</taxon>
        <taxon>Bacillati</taxon>
        <taxon>Cyanobacteriota</taxon>
        <taxon>Cyanophyceae</taxon>
        <taxon>Oscillatoriophycideae</taxon>
        <taxon>Chroococcales</taxon>
        <taxon>Aphanothecaceae</taxon>
        <taxon>Crocosphaera</taxon>
    </lineage>
</organism>
<sequence length="39" mass="4108">MSIIPQAPRIPKAKEAEDSGTVVELIVTSADLKVNSPDS</sequence>
<gene>
    <name evidence="1" type="ORF">CWATWH8502_688</name>
</gene>
<evidence type="ECO:0000313" key="1">
    <source>
        <dbReference type="EMBL" id="CCQ53555.1"/>
    </source>
</evidence>
<protein>
    <submittedName>
        <fullName evidence="1">Uncharacterized protein</fullName>
    </submittedName>
</protein>